<dbReference type="EMBL" id="CBSV010000019">
    <property type="protein sequence ID" value="CDG99731.1"/>
    <property type="molecule type" value="Genomic_DNA"/>
</dbReference>
<comment type="caution">
    <text evidence="1">The sequence shown here is derived from an EMBL/GenBank/DDBJ whole genome shotgun (WGS) entry which is preliminary data.</text>
</comment>
<name>A0A077NPY4_XENBV</name>
<organism evidence="1">
    <name type="scientific">Xenorhabdus bovienii str. feltiae Moldova</name>
    <dbReference type="NCBI Taxonomy" id="1398200"/>
    <lineage>
        <taxon>Bacteria</taxon>
        <taxon>Pseudomonadati</taxon>
        <taxon>Pseudomonadota</taxon>
        <taxon>Gammaproteobacteria</taxon>
        <taxon>Enterobacterales</taxon>
        <taxon>Morganellaceae</taxon>
        <taxon>Xenorhabdus</taxon>
    </lineage>
</organism>
<sequence length="184" mass="21692">MNIIQKIKMMFPLKKMYVPSGWVIAKNNLIDADVNIFDKLNNDEQFLIKENFFSSNVFYSFSECFTDKNIYIKGVIYVGCLCYNINSNLEQGNLLNCEKIHYQITLSLYKGKSKVSFYSQNKIVNERYEMINEVNFLMQFFSEKVVDVINHDGFKTDLGYYLNMSRESLNLLTNEKNNFSFKLE</sequence>
<gene>
    <name evidence="1" type="ORF">XBFM1_1150001</name>
</gene>
<dbReference type="RefSeq" id="WP_038222844.1">
    <property type="nucleotide sequence ID" value="NZ_CAWLWD010000104.1"/>
</dbReference>
<protein>
    <submittedName>
        <fullName evidence="1">Uncharacterized protein</fullName>
    </submittedName>
</protein>
<dbReference type="HOGENOM" id="CLU_1585827_0_0_6"/>
<reference evidence="1" key="1">
    <citation type="submission" date="2013-07" db="EMBL/GenBank/DDBJ databases">
        <title>Sub-species coevolution in mutualistic symbiosis.</title>
        <authorList>
            <person name="Murfin K."/>
            <person name="Klassen J."/>
            <person name="Lee M."/>
            <person name="Forst S."/>
            <person name="Stock P."/>
            <person name="Goodrich-Blair H."/>
        </authorList>
    </citation>
    <scope>NUCLEOTIDE SEQUENCE [LARGE SCALE GENOMIC DNA]</scope>
    <source>
        <strain evidence="1">Feltiae Moldova</strain>
    </source>
</reference>
<proteinExistence type="predicted"/>
<evidence type="ECO:0000313" key="1">
    <source>
        <dbReference type="EMBL" id="CDG99731.1"/>
    </source>
</evidence>
<dbReference type="AlphaFoldDB" id="A0A077NPY4"/>
<dbReference type="Proteomes" id="UP000028487">
    <property type="component" value="Unassembled WGS sequence"/>
</dbReference>
<accession>A0A077NPY4</accession>